<dbReference type="InterPro" id="IPR008989">
    <property type="entry name" value="Myosin_S1_N"/>
</dbReference>
<dbReference type="Gene3D" id="2.30.30.360">
    <property type="entry name" value="Myosin S1 fragment, N-terminal"/>
    <property type="match status" value="2"/>
</dbReference>
<dbReference type="SUPFAM" id="SSF50084">
    <property type="entry name" value="Myosin S1 fragment, N-terminal domain"/>
    <property type="match status" value="2"/>
</dbReference>
<feature type="domain" description="Myosin N-terminal SH3-like" evidence="3">
    <location>
        <begin position="33"/>
        <end position="69"/>
    </location>
</feature>
<reference evidence="4 5" key="1">
    <citation type="submission" date="2019-08" db="EMBL/GenBank/DDBJ databases">
        <title>A chromosome-level genome assembly, high-density linkage maps, and genome scans reveal the genomic architecture of hybrid incompatibilities underlying speciation via character displacement in darters (Percidae: Etheostominae).</title>
        <authorList>
            <person name="Moran R.L."/>
            <person name="Catchen J.M."/>
            <person name="Fuller R.C."/>
        </authorList>
    </citation>
    <scope>NUCLEOTIDE SEQUENCE [LARGE SCALE GENOMIC DNA]</scope>
    <source>
        <strain evidence="4">EspeVRDwgs_2016</strain>
        <tissue evidence="4">Muscle</tissue>
    </source>
</reference>
<keyword evidence="5" id="KW-1185">Reference proteome</keyword>
<dbReference type="Pfam" id="PF02736">
    <property type="entry name" value="Myosin_N"/>
    <property type="match status" value="2"/>
</dbReference>
<gene>
    <name evidence="4" type="ORF">FQN60_014456</name>
</gene>
<name>A0A5J5D716_9PERO</name>
<evidence type="ECO:0000313" key="5">
    <source>
        <dbReference type="Proteomes" id="UP000327493"/>
    </source>
</evidence>
<organism evidence="4 5">
    <name type="scientific">Etheostoma spectabile</name>
    <name type="common">orangethroat darter</name>
    <dbReference type="NCBI Taxonomy" id="54343"/>
    <lineage>
        <taxon>Eukaryota</taxon>
        <taxon>Metazoa</taxon>
        <taxon>Chordata</taxon>
        <taxon>Craniata</taxon>
        <taxon>Vertebrata</taxon>
        <taxon>Euteleostomi</taxon>
        <taxon>Actinopterygii</taxon>
        <taxon>Neopterygii</taxon>
        <taxon>Teleostei</taxon>
        <taxon>Neoteleostei</taxon>
        <taxon>Acanthomorphata</taxon>
        <taxon>Eupercaria</taxon>
        <taxon>Perciformes</taxon>
        <taxon>Percoidei</taxon>
        <taxon>Percidae</taxon>
        <taxon>Etheostomatinae</taxon>
        <taxon>Etheostoma</taxon>
    </lineage>
</organism>
<dbReference type="GO" id="GO:0003774">
    <property type="term" value="F:cytoskeletal motor activity"/>
    <property type="evidence" value="ECO:0007669"/>
    <property type="project" value="InterPro"/>
</dbReference>
<dbReference type="InterPro" id="IPR004009">
    <property type="entry name" value="SH3_Myosin"/>
</dbReference>
<keyword evidence="2" id="KW-0067">ATP-binding</keyword>
<evidence type="ECO:0000256" key="2">
    <source>
        <dbReference type="ARBA" id="ARBA00022840"/>
    </source>
</evidence>
<dbReference type="AlphaFoldDB" id="A0A5J5D716"/>
<dbReference type="EMBL" id="VOFY01000008">
    <property type="protein sequence ID" value="KAA8590522.1"/>
    <property type="molecule type" value="Genomic_DNA"/>
</dbReference>
<evidence type="ECO:0000313" key="4">
    <source>
        <dbReference type="EMBL" id="KAA8590522.1"/>
    </source>
</evidence>
<comment type="caution">
    <text evidence="4">The sequence shown here is derived from an EMBL/GenBank/DDBJ whole genome shotgun (WGS) entry which is preliminary data.</text>
</comment>
<evidence type="ECO:0000256" key="1">
    <source>
        <dbReference type="ARBA" id="ARBA00022741"/>
    </source>
</evidence>
<proteinExistence type="predicted"/>
<keyword evidence="1" id="KW-0547">Nucleotide-binding</keyword>
<dbReference type="GO" id="GO:0016459">
    <property type="term" value="C:myosin complex"/>
    <property type="evidence" value="ECO:0007669"/>
    <property type="project" value="InterPro"/>
</dbReference>
<dbReference type="GO" id="GO:0051015">
    <property type="term" value="F:actin filament binding"/>
    <property type="evidence" value="ECO:0007669"/>
    <property type="project" value="InterPro"/>
</dbReference>
<feature type="domain" description="Myosin N-terminal SH3-like" evidence="3">
    <location>
        <begin position="120"/>
        <end position="156"/>
    </location>
</feature>
<accession>A0A5J5D716</accession>
<dbReference type="GO" id="GO:0005524">
    <property type="term" value="F:ATP binding"/>
    <property type="evidence" value="ECO:0007669"/>
    <property type="project" value="UniProtKB-KW"/>
</dbReference>
<evidence type="ECO:0000259" key="3">
    <source>
        <dbReference type="Pfam" id="PF02736"/>
    </source>
</evidence>
<sequence length="384" mass="42446">MSTDAEMAIYGKAAIYLRKPEKERIEAQSKPFDAKSACYVADVKELYLKAKILKKDGDKVTVEVLDTKEEKLEKLFEEKGIGTSAGTMSTDAEMAIYGKAAIYLRKPERERLEAQSAPFDAKSACYVADVKELYLKAKILKKDGGKVTVEVLDTKEHVPSDQGCSKIMVAAVAMVPLHVLRCQVHLLHSAVPSYILLCLLQEAMNGPSHPCQMHGHVDQRLASLTVNMAMHLRDNRTVRRVREIRRQNEYGRRDGHLWQSCHLPSLLVLYGGNLSLHQRHLPPPPPYSYIFCHRSNRVITGLCGETAGCHIDSEHLTIPSCRIILTAGNSSVTHYSQVATVLWDCVADCERDSAGVTEDRCVSTLAAMAGESVVDSGLGSELQA</sequence>
<protein>
    <recommendedName>
        <fullName evidence="3">Myosin N-terminal SH3-like domain-containing protein</fullName>
    </recommendedName>
</protein>
<dbReference type="Proteomes" id="UP000327493">
    <property type="component" value="Chromosome 8"/>
</dbReference>